<feature type="region of interest" description="Disordered" evidence="5">
    <location>
        <begin position="242"/>
        <end position="264"/>
    </location>
</feature>
<dbReference type="PANTHER" id="PTHR14413:SF16">
    <property type="entry name" value="LARGE RIBOSOMAL SUBUNIT PROTEIN BL17M"/>
    <property type="match status" value="1"/>
</dbReference>
<evidence type="ECO:0000256" key="5">
    <source>
        <dbReference type="SAM" id="MobiDB-lite"/>
    </source>
</evidence>
<sequence length="481" mass="55101">MPLGRNAKQLRHMLRNLGASLIEYESVTTTLAKAKRTQALVENLITKSKKYKASGELEKLRSKLGAELYKPQVVVPKMINELTTRYANRDSGFTRIIKLEPRLGDNAPQAVLELVDSSTRELKFWYLARVVARLEQQGLPLDKLTRKNVNSLLLHRNDAEETFRKAVDVCKERWYQDVSEETTPRMKSDTNGFHKEFKNYKVVPRENLNKVGEWVLVLVVFDLHSSDEISESLLSQLRLGADDGNNQVSQDPRTGSLDRGEVRGREEQIHQTLKTVLGVEEDEQREMDQPRSLVQLVKSGTFEMSVVYDFSQFVKFLQSIGPRLGNDLRRNLTPGCAQIQILVDRKESEIVKKVGCNDIISSVVLEFTKLVQLQDLSIIDLVIFRKVFSVVSFVLFKRLLDVLGCKDFQGLAGCLVQFIEFLFNGLLLLDELGWQLFARVKMVEFLFDEFGHIGLFQKVILHRLDLFGGVDRIQVLNQWID</sequence>
<evidence type="ECO:0000256" key="2">
    <source>
        <dbReference type="ARBA" id="ARBA00022980"/>
    </source>
</evidence>
<dbReference type="GeneID" id="70236847"/>
<reference evidence="6" key="2">
    <citation type="submission" date="2021-01" db="EMBL/GenBank/DDBJ databases">
        <authorList>
            <person name="Schikora-Tamarit M.A."/>
        </authorList>
    </citation>
    <scope>NUCLEOTIDE SEQUENCE</scope>
    <source>
        <strain evidence="6">CBS6075</strain>
    </source>
</reference>
<dbReference type="InterPro" id="IPR000456">
    <property type="entry name" value="Ribosomal_bL17"/>
</dbReference>
<dbReference type="NCBIfam" id="TIGR00059">
    <property type="entry name" value="L17"/>
    <property type="match status" value="1"/>
</dbReference>
<keyword evidence="7" id="KW-1185">Reference proteome</keyword>
<dbReference type="SUPFAM" id="SSF64263">
    <property type="entry name" value="Prokaryotic ribosomal protein L17"/>
    <property type="match status" value="1"/>
</dbReference>
<protein>
    <submittedName>
        <fullName evidence="6">Uncharacterized protein</fullName>
    </submittedName>
</protein>
<dbReference type="GO" id="GO:0005762">
    <property type="term" value="C:mitochondrial large ribosomal subunit"/>
    <property type="evidence" value="ECO:0007669"/>
    <property type="project" value="TreeGrafter"/>
</dbReference>
<accession>A0A9P8P268</accession>
<evidence type="ECO:0000313" key="6">
    <source>
        <dbReference type="EMBL" id="KAH3664168.1"/>
    </source>
</evidence>
<keyword evidence="2 4" id="KW-0689">Ribosomal protein</keyword>
<evidence type="ECO:0000256" key="3">
    <source>
        <dbReference type="ARBA" id="ARBA00023274"/>
    </source>
</evidence>
<dbReference type="GO" id="GO:0006412">
    <property type="term" value="P:translation"/>
    <property type="evidence" value="ECO:0007669"/>
    <property type="project" value="InterPro"/>
</dbReference>
<organism evidence="6 7">
    <name type="scientific">Ogataea philodendri</name>
    <dbReference type="NCBI Taxonomy" id="1378263"/>
    <lineage>
        <taxon>Eukaryota</taxon>
        <taxon>Fungi</taxon>
        <taxon>Dikarya</taxon>
        <taxon>Ascomycota</taxon>
        <taxon>Saccharomycotina</taxon>
        <taxon>Pichiomycetes</taxon>
        <taxon>Pichiales</taxon>
        <taxon>Pichiaceae</taxon>
        <taxon>Ogataea</taxon>
    </lineage>
</organism>
<proteinExistence type="inferred from homology"/>
<dbReference type="Proteomes" id="UP000769157">
    <property type="component" value="Unassembled WGS sequence"/>
</dbReference>
<dbReference type="PANTHER" id="PTHR14413">
    <property type="entry name" value="RIBOSOMAL PROTEIN L17"/>
    <property type="match status" value="1"/>
</dbReference>
<dbReference type="Pfam" id="PF01196">
    <property type="entry name" value="Ribosomal_L17"/>
    <property type="match status" value="1"/>
</dbReference>
<comment type="similarity">
    <text evidence="1 4">Belongs to the bacterial ribosomal protein bL17 family.</text>
</comment>
<dbReference type="GO" id="GO:0003735">
    <property type="term" value="F:structural constituent of ribosome"/>
    <property type="evidence" value="ECO:0007669"/>
    <property type="project" value="InterPro"/>
</dbReference>
<reference evidence="6" key="1">
    <citation type="journal article" date="2021" name="Open Biol.">
        <title>Shared evolutionary footprints suggest mitochondrial oxidative damage underlies multiple complex I losses in fungi.</title>
        <authorList>
            <person name="Schikora-Tamarit M.A."/>
            <person name="Marcet-Houben M."/>
            <person name="Nosek J."/>
            <person name="Gabaldon T."/>
        </authorList>
    </citation>
    <scope>NUCLEOTIDE SEQUENCE</scope>
    <source>
        <strain evidence="6">CBS6075</strain>
    </source>
</reference>
<dbReference type="OrthoDB" id="275000at2759"/>
<keyword evidence="3 4" id="KW-0687">Ribonucleoprotein</keyword>
<evidence type="ECO:0000313" key="7">
    <source>
        <dbReference type="Proteomes" id="UP000769157"/>
    </source>
</evidence>
<name>A0A9P8P268_9ASCO</name>
<dbReference type="InterPro" id="IPR036373">
    <property type="entry name" value="Ribosomal_bL17_sf"/>
</dbReference>
<feature type="compositionally biased region" description="Polar residues" evidence="5">
    <location>
        <begin position="244"/>
        <end position="253"/>
    </location>
</feature>
<dbReference type="AlphaFoldDB" id="A0A9P8P268"/>
<dbReference type="RefSeq" id="XP_046060448.1">
    <property type="nucleotide sequence ID" value="XM_046206008.1"/>
</dbReference>
<comment type="caution">
    <text evidence="6">The sequence shown here is derived from an EMBL/GenBank/DDBJ whole genome shotgun (WGS) entry which is preliminary data.</text>
</comment>
<gene>
    <name evidence="6" type="ORF">OGAPHI_004882</name>
</gene>
<evidence type="ECO:0000256" key="4">
    <source>
        <dbReference type="RuleBase" id="RU000660"/>
    </source>
</evidence>
<evidence type="ECO:0000256" key="1">
    <source>
        <dbReference type="ARBA" id="ARBA00008777"/>
    </source>
</evidence>
<dbReference type="EMBL" id="JAEUBE010000352">
    <property type="protein sequence ID" value="KAH3664168.1"/>
    <property type="molecule type" value="Genomic_DNA"/>
</dbReference>
<dbReference type="Gene3D" id="3.90.1030.10">
    <property type="entry name" value="Ribosomal protein L17"/>
    <property type="match status" value="1"/>
</dbReference>